<evidence type="ECO:0000259" key="8">
    <source>
        <dbReference type="PROSITE" id="PS50994"/>
    </source>
</evidence>
<dbReference type="Pfam" id="PF00665">
    <property type="entry name" value="rve"/>
    <property type="match status" value="1"/>
</dbReference>
<dbReference type="InterPro" id="IPR050951">
    <property type="entry name" value="Retrovirus_Pol_polyprotein"/>
</dbReference>
<dbReference type="Pfam" id="PF17919">
    <property type="entry name" value="RT_RNaseH_2"/>
    <property type="match status" value="1"/>
</dbReference>
<feature type="domain" description="Integrase catalytic" evidence="8">
    <location>
        <begin position="782"/>
        <end position="939"/>
    </location>
</feature>
<dbReference type="EC" id="2.7.7.49" evidence="1"/>
<dbReference type="InterPro" id="IPR000477">
    <property type="entry name" value="RT_dom"/>
</dbReference>
<dbReference type="PANTHER" id="PTHR37984">
    <property type="entry name" value="PROTEIN CBG26694"/>
    <property type="match status" value="1"/>
</dbReference>
<dbReference type="GO" id="GO:0004519">
    <property type="term" value="F:endonuclease activity"/>
    <property type="evidence" value="ECO:0007669"/>
    <property type="project" value="UniProtKB-KW"/>
</dbReference>
<evidence type="ECO:0000256" key="6">
    <source>
        <dbReference type="SAM" id="MobiDB-lite"/>
    </source>
</evidence>
<dbReference type="FunFam" id="3.30.420.10:FF:000063">
    <property type="entry name" value="Retrovirus-related Pol polyprotein from transposon 297-like Protein"/>
    <property type="match status" value="1"/>
</dbReference>
<accession>A0A147BK15</accession>
<dbReference type="GO" id="GO:0003964">
    <property type="term" value="F:RNA-directed DNA polymerase activity"/>
    <property type="evidence" value="ECO:0007669"/>
    <property type="project" value="UniProtKB-KW"/>
</dbReference>
<dbReference type="InterPro" id="IPR043502">
    <property type="entry name" value="DNA/RNA_pol_sf"/>
</dbReference>
<feature type="compositionally biased region" description="Polar residues" evidence="6">
    <location>
        <begin position="14"/>
        <end position="26"/>
    </location>
</feature>
<evidence type="ECO:0000256" key="5">
    <source>
        <dbReference type="ARBA" id="ARBA00022918"/>
    </source>
</evidence>
<dbReference type="Gene3D" id="3.30.70.270">
    <property type="match status" value="2"/>
</dbReference>
<dbReference type="PROSITE" id="PS50878">
    <property type="entry name" value="RT_POL"/>
    <property type="match status" value="1"/>
</dbReference>
<sequence>SRVSSNDKHREGNMKQTMSSTQTPANRSVHVMEAQDSEESDSSVVGDLWPLTPSEKTALLGNGRKEAPEFKDPPIFAEVTIQGKTVQMELDTGAVFSVMDETEFERRFPDTVIEPSTVKLRGYFGQLAAVVGKATVTAEFGGKAELLPLFVVRGGSRALLGRNWARAFNMPLDQLVNVHQVSSTEELAGRFQSVFSEGLGTLKGMKATISVPEGTRPRFFRPRTVPFALQDLVAQELQRLQRDGILTPVRTSEWAAPIVPVLKKDGRIRICGDFKLTVNQVAITEVYPVPRLEEMWAKLAGGTTFSKLDLRDAYQQIELEPAFKKFVTINTQKGLFQYNRLPFGVASAPAIFQREMENLLRDCNGTIVYFDDILVTGATENDHCQNLEAVLEKLSEAGLKLKLAKCSLFQRSVEYLGHIIDAEGIHPAPKKIEAVIEALEPLNVNELQSYLGLLNFYRKFMPNVSSVLHPLHKLLKKGEAWSSGAEEQAAFNASKAMLTSASVLAYYDPSQPVVLCCDASPYGVGAVLAHRTSSGEERPIAFASRRLTAAEKNYSQLDKEALAIIYGVTKFNQFVWCRHFDICTDHKPLLGLLGHDRGIPQQCSPRVLRWALTLSAYCYRLVYRPGVNLGNADGLSRLPLPGSSFKDHVAGEVFMLEKAFPSLLSAAAVAQATNKDAIVSTVREALWSGKRLPESADWRAFSRRLDECSVQDSCVLWGCRIVVPTSLRPAVLSVLHETHPGIEKMKMVARSHVWWPGIDEAIENKVNGCTICQVHRRAPRSVQQTPWPFPENAWSRLHVDFGGPFQGIYFLVLVDAFSKWVEVHRVPSPSAKATVECLRSIFATHGLPDVVVTDNGPAFFSAEFKEFLARNAVRAITIPPYHPASNGAAERVVQTSKEKLKKAKPGCFEVKIPRILFNYRTAPHHLTGRTPAELLMGRRLKTPLDLLHPDLRAREGFKQLQQKERADKSARRDGLPQPGDRVWARNFRPGDRWVPAIAEHPTSASSARVMLEEGGTWNRHGDHLRQRTPVPPQDTLDVQQPLESAQDNIDAQTPLESVANMPLGQQTLMRPEDSVARQTPLDSVVNLPSERVRDTGGSCVSRADIQTPSAVRERSGQDVQTEPLINDTLRRSTRQRRPPIRYSP</sequence>
<name>A0A147BK15_IXORI</name>
<dbReference type="SUPFAM" id="SSF50630">
    <property type="entry name" value="Acid proteases"/>
    <property type="match status" value="1"/>
</dbReference>
<evidence type="ECO:0000256" key="3">
    <source>
        <dbReference type="ARBA" id="ARBA00022722"/>
    </source>
</evidence>
<feature type="region of interest" description="Disordered" evidence="6">
    <location>
        <begin position="959"/>
        <end position="986"/>
    </location>
</feature>
<keyword evidence="4" id="KW-0378">Hydrolase</keyword>
<evidence type="ECO:0000256" key="4">
    <source>
        <dbReference type="ARBA" id="ARBA00022759"/>
    </source>
</evidence>
<dbReference type="CDD" id="cd01647">
    <property type="entry name" value="RT_LTR"/>
    <property type="match status" value="1"/>
</dbReference>
<dbReference type="InterPro" id="IPR001584">
    <property type="entry name" value="Integrase_cat-core"/>
</dbReference>
<dbReference type="InterPro" id="IPR012337">
    <property type="entry name" value="RNaseH-like_sf"/>
</dbReference>
<feature type="region of interest" description="Disordered" evidence="6">
    <location>
        <begin position="1"/>
        <end position="48"/>
    </location>
</feature>
<dbReference type="Pfam" id="PF17921">
    <property type="entry name" value="Integrase_H2C2"/>
    <property type="match status" value="1"/>
</dbReference>
<dbReference type="InterPro" id="IPR021109">
    <property type="entry name" value="Peptidase_aspartic_dom_sf"/>
</dbReference>
<dbReference type="InterPro" id="IPR041577">
    <property type="entry name" value="RT_RNaseH_2"/>
</dbReference>
<dbReference type="GO" id="GO:0042575">
    <property type="term" value="C:DNA polymerase complex"/>
    <property type="evidence" value="ECO:0007669"/>
    <property type="project" value="UniProtKB-ARBA"/>
</dbReference>
<dbReference type="PANTHER" id="PTHR37984:SF13">
    <property type="entry name" value="RIBONUCLEASE H"/>
    <property type="match status" value="1"/>
</dbReference>
<keyword evidence="2" id="KW-0548">Nucleotidyltransferase</keyword>
<dbReference type="Pfam" id="PF00078">
    <property type="entry name" value="RVT_1"/>
    <property type="match status" value="1"/>
</dbReference>
<dbReference type="FunFam" id="1.10.340.70:FF:000003">
    <property type="entry name" value="Protein CBG25708"/>
    <property type="match status" value="1"/>
</dbReference>
<keyword evidence="2" id="KW-0808">Transferase</keyword>
<reference evidence="9" key="1">
    <citation type="journal article" date="2018" name="PLoS Negl. Trop. Dis.">
        <title>Sialome diversity of ticks revealed by RNAseq of single tick salivary glands.</title>
        <authorList>
            <person name="Perner J."/>
            <person name="Kropackova S."/>
            <person name="Kopacek P."/>
            <person name="Ribeiro J.M."/>
        </authorList>
    </citation>
    <scope>NUCLEOTIDE SEQUENCE</scope>
    <source>
        <strain evidence="9">Siblings of single egg batch collected in Ceske Budejovice</strain>
        <tissue evidence="9">Salivary glands</tissue>
    </source>
</reference>
<evidence type="ECO:0000256" key="1">
    <source>
        <dbReference type="ARBA" id="ARBA00012493"/>
    </source>
</evidence>
<feature type="domain" description="Reverse transcriptase" evidence="7">
    <location>
        <begin position="242"/>
        <end position="420"/>
    </location>
</feature>
<dbReference type="PROSITE" id="PS50994">
    <property type="entry name" value="INTEGRASE"/>
    <property type="match status" value="1"/>
</dbReference>
<dbReference type="InterPro" id="IPR043128">
    <property type="entry name" value="Rev_trsase/Diguanyl_cyclase"/>
</dbReference>
<keyword evidence="5" id="KW-0695">RNA-directed DNA polymerase</keyword>
<dbReference type="InterPro" id="IPR036397">
    <property type="entry name" value="RNaseH_sf"/>
</dbReference>
<dbReference type="EMBL" id="GEGO01004729">
    <property type="protein sequence ID" value="JAR90675.1"/>
    <property type="molecule type" value="Transcribed_RNA"/>
</dbReference>
<dbReference type="FunFam" id="3.30.70.270:FF:000023">
    <property type="entry name" value="Pol"/>
    <property type="match status" value="1"/>
</dbReference>
<dbReference type="Gene3D" id="2.40.70.10">
    <property type="entry name" value="Acid Proteases"/>
    <property type="match status" value="1"/>
</dbReference>
<dbReference type="SUPFAM" id="SSF53098">
    <property type="entry name" value="Ribonuclease H-like"/>
    <property type="match status" value="1"/>
</dbReference>
<organism evidence="9">
    <name type="scientific">Ixodes ricinus</name>
    <name type="common">Common tick</name>
    <name type="synonym">Acarus ricinus</name>
    <dbReference type="NCBI Taxonomy" id="34613"/>
    <lineage>
        <taxon>Eukaryota</taxon>
        <taxon>Metazoa</taxon>
        <taxon>Ecdysozoa</taxon>
        <taxon>Arthropoda</taxon>
        <taxon>Chelicerata</taxon>
        <taxon>Arachnida</taxon>
        <taxon>Acari</taxon>
        <taxon>Parasitiformes</taxon>
        <taxon>Ixodida</taxon>
        <taxon>Ixodoidea</taxon>
        <taxon>Ixodidae</taxon>
        <taxon>Ixodinae</taxon>
        <taxon>Ixodes</taxon>
    </lineage>
</organism>
<dbReference type="GO" id="GO:0003676">
    <property type="term" value="F:nucleic acid binding"/>
    <property type="evidence" value="ECO:0007669"/>
    <property type="project" value="InterPro"/>
</dbReference>
<feature type="compositionally biased region" description="Basic and acidic residues" evidence="6">
    <location>
        <begin position="959"/>
        <end position="974"/>
    </location>
</feature>
<dbReference type="SUPFAM" id="SSF56672">
    <property type="entry name" value="DNA/RNA polymerases"/>
    <property type="match status" value="1"/>
</dbReference>
<dbReference type="Gene3D" id="3.10.20.370">
    <property type="match status" value="1"/>
</dbReference>
<evidence type="ECO:0000256" key="2">
    <source>
        <dbReference type="ARBA" id="ARBA00022695"/>
    </source>
</evidence>
<protein>
    <recommendedName>
        <fullName evidence="1">RNA-directed DNA polymerase</fullName>
        <ecNumber evidence="1">2.7.7.49</ecNumber>
    </recommendedName>
</protein>
<dbReference type="AlphaFoldDB" id="A0A147BK15"/>
<dbReference type="Gene3D" id="1.10.340.70">
    <property type="match status" value="1"/>
</dbReference>
<keyword evidence="3" id="KW-0540">Nuclease</keyword>
<dbReference type="Gene3D" id="3.10.10.10">
    <property type="entry name" value="HIV Type 1 Reverse Transcriptase, subunit A, domain 1"/>
    <property type="match status" value="1"/>
</dbReference>
<dbReference type="CDD" id="cd09274">
    <property type="entry name" value="RNase_HI_RT_Ty3"/>
    <property type="match status" value="1"/>
</dbReference>
<feature type="compositionally biased region" description="Basic residues" evidence="6">
    <location>
        <begin position="1131"/>
        <end position="1144"/>
    </location>
</feature>
<dbReference type="Gene3D" id="3.30.420.10">
    <property type="entry name" value="Ribonuclease H-like superfamily/Ribonuclease H"/>
    <property type="match status" value="1"/>
</dbReference>
<dbReference type="GO" id="GO:0015074">
    <property type="term" value="P:DNA integration"/>
    <property type="evidence" value="ECO:0007669"/>
    <property type="project" value="InterPro"/>
</dbReference>
<keyword evidence="4" id="KW-0255">Endonuclease</keyword>
<dbReference type="InterPro" id="IPR041588">
    <property type="entry name" value="Integrase_H2C2"/>
</dbReference>
<dbReference type="FunFam" id="3.10.20.370:FF:000001">
    <property type="entry name" value="Retrovirus-related Pol polyprotein from transposon 17.6-like protein"/>
    <property type="match status" value="1"/>
</dbReference>
<feature type="compositionally biased region" description="Basic and acidic residues" evidence="6">
    <location>
        <begin position="1"/>
        <end position="13"/>
    </location>
</feature>
<evidence type="ECO:0000259" key="7">
    <source>
        <dbReference type="PROSITE" id="PS50878"/>
    </source>
</evidence>
<feature type="non-terminal residue" evidence="9">
    <location>
        <position position="1"/>
    </location>
</feature>
<proteinExistence type="predicted"/>
<feature type="region of interest" description="Disordered" evidence="6">
    <location>
        <begin position="1092"/>
        <end position="1144"/>
    </location>
</feature>
<evidence type="ECO:0000313" key="9">
    <source>
        <dbReference type="EMBL" id="JAR90675.1"/>
    </source>
</evidence>